<organism evidence="2 3">
    <name type="scientific">Blastocystis sp. subtype 1 (strain ATCC 50177 / NandII)</name>
    <dbReference type="NCBI Taxonomy" id="478820"/>
    <lineage>
        <taxon>Eukaryota</taxon>
        <taxon>Sar</taxon>
        <taxon>Stramenopiles</taxon>
        <taxon>Bigyra</taxon>
        <taxon>Opalozoa</taxon>
        <taxon>Opalinata</taxon>
        <taxon>Blastocystidae</taxon>
        <taxon>Blastocystis</taxon>
    </lineage>
</organism>
<feature type="region of interest" description="Disordered" evidence="1">
    <location>
        <begin position="155"/>
        <end position="194"/>
    </location>
</feature>
<proteinExistence type="predicted"/>
<reference evidence="2 3" key="1">
    <citation type="submission" date="2016-05" db="EMBL/GenBank/DDBJ databases">
        <title>Nuclear genome of Blastocystis sp. subtype 1 NandII.</title>
        <authorList>
            <person name="Gentekaki E."/>
            <person name="Curtis B."/>
            <person name="Stairs C."/>
            <person name="Eme L."/>
            <person name="Herman E."/>
            <person name="Klimes V."/>
            <person name="Arias M.C."/>
            <person name="Elias M."/>
            <person name="Hilliou F."/>
            <person name="Klute M."/>
            <person name="Malik S.-B."/>
            <person name="Pightling A."/>
            <person name="Rachubinski R."/>
            <person name="Salas D."/>
            <person name="Schlacht A."/>
            <person name="Suga H."/>
            <person name="Archibald J."/>
            <person name="Ball S.G."/>
            <person name="Clark G."/>
            <person name="Dacks J."/>
            <person name="Van Der Giezen M."/>
            <person name="Tsaousis A."/>
            <person name="Roger A."/>
        </authorList>
    </citation>
    <scope>NUCLEOTIDE SEQUENCE [LARGE SCALE GENOMIC DNA]</scope>
    <source>
        <strain evidence="3">ATCC 50177 / NandII</strain>
    </source>
</reference>
<name>A0A196SD61_BLAHN</name>
<dbReference type="EMBL" id="LXWW01000312">
    <property type="protein sequence ID" value="OAO13944.1"/>
    <property type="molecule type" value="Genomic_DNA"/>
</dbReference>
<evidence type="ECO:0000313" key="2">
    <source>
        <dbReference type="EMBL" id="OAO13944.1"/>
    </source>
</evidence>
<keyword evidence="3" id="KW-1185">Reference proteome</keyword>
<protein>
    <submittedName>
        <fullName evidence="2">Uncharacterized protein</fullName>
    </submittedName>
</protein>
<feature type="region of interest" description="Disordered" evidence="1">
    <location>
        <begin position="72"/>
        <end position="96"/>
    </location>
</feature>
<feature type="compositionally biased region" description="Acidic residues" evidence="1">
    <location>
        <begin position="164"/>
        <end position="179"/>
    </location>
</feature>
<dbReference type="Proteomes" id="UP000078348">
    <property type="component" value="Unassembled WGS sequence"/>
</dbReference>
<evidence type="ECO:0000256" key="1">
    <source>
        <dbReference type="SAM" id="MobiDB-lite"/>
    </source>
</evidence>
<comment type="caution">
    <text evidence="2">The sequence shown here is derived from an EMBL/GenBank/DDBJ whole genome shotgun (WGS) entry which is preliminary data.</text>
</comment>
<sequence>MLRREFQRKYPYHYEDFVSDNYQSTRYVAYNFAKKQAALMKQGMPQDKAFAAVEKEYLAERDAIDRQLDATFDESKNGAAETKEEPQEAAKSDSDFHTELGKSMVRELDRQKYENIHTVIDHTIQSFKRKRGDHLIIEKLEALEHYRLDHVDEAPKASLSMEGVLDDDDELASEAEENAENAKKVERADDDEEL</sequence>
<dbReference type="AlphaFoldDB" id="A0A196SD61"/>
<gene>
    <name evidence="2" type="ORF">AV274_4438</name>
</gene>
<accession>A0A196SD61</accession>
<evidence type="ECO:0000313" key="3">
    <source>
        <dbReference type="Proteomes" id="UP000078348"/>
    </source>
</evidence>